<dbReference type="EMBL" id="KN728271">
    <property type="protein sequence ID" value="KIH64061.1"/>
    <property type="molecule type" value="Genomic_DNA"/>
</dbReference>
<protein>
    <submittedName>
        <fullName evidence="2">Uncharacterized protein</fullName>
    </submittedName>
</protein>
<name>A0A0C2H3Q4_9BILA</name>
<gene>
    <name evidence="2" type="ORF">ANCDUO_05632</name>
</gene>
<sequence length="109" mass="12672">MAERKSGRENNGQDKSDDRSVHGVQKNIVEHKWRREIRDEYLIDRLFILEANQTVENEASDVDEDFNHLTSKFEGIVRQQMYRESDVEDDATNTDPESESVCVIEGIVD</sequence>
<reference evidence="2 3" key="1">
    <citation type="submission" date="2013-12" db="EMBL/GenBank/DDBJ databases">
        <title>Draft genome of the parsitic nematode Ancylostoma duodenale.</title>
        <authorList>
            <person name="Mitreva M."/>
        </authorList>
    </citation>
    <scope>NUCLEOTIDE SEQUENCE [LARGE SCALE GENOMIC DNA]</scope>
    <source>
        <strain evidence="2 3">Zhejiang</strain>
    </source>
</reference>
<evidence type="ECO:0000313" key="3">
    <source>
        <dbReference type="Proteomes" id="UP000054047"/>
    </source>
</evidence>
<evidence type="ECO:0000313" key="2">
    <source>
        <dbReference type="EMBL" id="KIH64061.1"/>
    </source>
</evidence>
<feature type="compositionally biased region" description="Basic and acidic residues" evidence="1">
    <location>
        <begin position="1"/>
        <end position="21"/>
    </location>
</feature>
<dbReference type="Proteomes" id="UP000054047">
    <property type="component" value="Unassembled WGS sequence"/>
</dbReference>
<dbReference type="OrthoDB" id="10328544at2759"/>
<evidence type="ECO:0000256" key="1">
    <source>
        <dbReference type="SAM" id="MobiDB-lite"/>
    </source>
</evidence>
<accession>A0A0C2H3Q4</accession>
<proteinExistence type="predicted"/>
<organism evidence="2 3">
    <name type="scientific">Ancylostoma duodenale</name>
    <dbReference type="NCBI Taxonomy" id="51022"/>
    <lineage>
        <taxon>Eukaryota</taxon>
        <taxon>Metazoa</taxon>
        <taxon>Ecdysozoa</taxon>
        <taxon>Nematoda</taxon>
        <taxon>Chromadorea</taxon>
        <taxon>Rhabditida</taxon>
        <taxon>Rhabditina</taxon>
        <taxon>Rhabditomorpha</taxon>
        <taxon>Strongyloidea</taxon>
        <taxon>Ancylostomatidae</taxon>
        <taxon>Ancylostomatinae</taxon>
        <taxon>Ancylostoma</taxon>
    </lineage>
</organism>
<dbReference type="AlphaFoldDB" id="A0A0C2H3Q4"/>
<feature type="region of interest" description="Disordered" evidence="1">
    <location>
        <begin position="1"/>
        <end position="24"/>
    </location>
</feature>
<keyword evidence="3" id="KW-1185">Reference proteome</keyword>